<comment type="pathway">
    <text evidence="1">Lipid metabolism; fatty acid biosynthesis.</text>
</comment>
<dbReference type="PROSITE" id="PS00606">
    <property type="entry name" value="KS3_1"/>
    <property type="match status" value="1"/>
</dbReference>
<dbReference type="InterPro" id="IPR016039">
    <property type="entry name" value="Thiolase-like"/>
</dbReference>
<sequence>MKLSLSSCLNRQLGLRLLHKHIKQEKRNVVVTGIGLVTPLSVGTNSTWKRLVAGECAVDRIKAFDASRFPIQIAAEVPRISWGDLGPYRKINCKTLQTEEFFDATRILGFSEDDKRKTPEFIQFALAASKEALEDANWFPVNATSLERTGVAIGVGITSIPDIIEANRLIESSEKGYRRVSPFFVPRILTNMAAGYISMKYGFQGPNHSVSTACATGSHSIGDAFRMVRDGDADVMLAGGSEACIHEVSLVGFSRAKALASSYNEMPQKASRPFDKDREGFVIGEGAGILVLEELNHAIARNAKIYAQMEGYGLSGDAHHITAPRSDGHGAWLAMKRALDMSGLSPLDVDYVNAHATSTPLGDEVENAAIRRLLSLHCGKERHGSPLNGRYPPNVLTVSSTKGSIGHLLGSAGAVEAAFTVLSIYYQTIPPTLNLDCPASEEFDLDYVPKKAKECRIRAALNNSFGFGGTNASLLFTEPNI</sequence>
<dbReference type="Proteomes" id="UP001061958">
    <property type="component" value="Unassembled WGS sequence"/>
</dbReference>
<evidence type="ECO:0000256" key="7">
    <source>
        <dbReference type="ARBA" id="ARBA00023098"/>
    </source>
</evidence>
<evidence type="ECO:0000256" key="4">
    <source>
        <dbReference type="ARBA" id="ARBA00022516"/>
    </source>
</evidence>
<dbReference type="SUPFAM" id="SSF53901">
    <property type="entry name" value="Thiolase-like"/>
    <property type="match status" value="1"/>
</dbReference>
<dbReference type="Pfam" id="PF02801">
    <property type="entry name" value="Ketoacyl-synt_C"/>
    <property type="match status" value="1"/>
</dbReference>
<evidence type="ECO:0000256" key="1">
    <source>
        <dbReference type="ARBA" id="ARBA00005194"/>
    </source>
</evidence>
<dbReference type="InterPro" id="IPR000794">
    <property type="entry name" value="Beta-ketoacyl_synthase"/>
</dbReference>
<evidence type="ECO:0000256" key="8">
    <source>
        <dbReference type="ARBA" id="ARBA00023160"/>
    </source>
</evidence>
<dbReference type="EMBL" id="BQMJ01000046">
    <property type="protein sequence ID" value="GJQ13647.1"/>
    <property type="molecule type" value="Genomic_DNA"/>
</dbReference>
<dbReference type="Pfam" id="PF00109">
    <property type="entry name" value="ketoacyl-synt"/>
    <property type="match status" value="1"/>
</dbReference>
<evidence type="ECO:0000256" key="12">
    <source>
        <dbReference type="RuleBase" id="RU003694"/>
    </source>
</evidence>
<dbReference type="InterPro" id="IPR014030">
    <property type="entry name" value="Ketoacyl_synth_N"/>
</dbReference>
<evidence type="ECO:0000256" key="3">
    <source>
        <dbReference type="ARBA" id="ARBA00013191"/>
    </source>
</evidence>
<feature type="domain" description="Ketosynthase family 3 (KS3)" evidence="13">
    <location>
        <begin position="26"/>
        <end position="478"/>
    </location>
</feature>
<dbReference type="InterPro" id="IPR014031">
    <property type="entry name" value="Ketoacyl_synth_C"/>
</dbReference>
<evidence type="ECO:0000256" key="10">
    <source>
        <dbReference type="ARBA" id="ARBA00044350"/>
    </source>
</evidence>
<dbReference type="EC" id="2.3.1.41" evidence="3"/>
<dbReference type="FunFam" id="3.40.47.10:FF:000024">
    <property type="entry name" value="3-oxoacyl-[acyl-carrier-protein] synthase, mitochondrial"/>
    <property type="match status" value="1"/>
</dbReference>
<dbReference type="GO" id="GO:0004315">
    <property type="term" value="F:3-oxoacyl-[acyl-carrier-protein] synthase activity"/>
    <property type="evidence" value="ECO:0007669"/>
    <property type="project" value="UniProtKB-EC"/>
</dbReference>
<dbReference type="InterPro" id="IPR017568">
    <property type="entry name" value="3-oxoacyl-ACP_synth-2"/>
</dbReference>
<accession>A0A9C7Q1V9</accession>
<evidence type="ECO:0000256" key="5">
    <source>
        <dbReference type="ARBA" id="ARBA00022679"/>
    </source>
</evidence>
<evidence type="ECO:0000256" key="2">
    <source>
        <dbReference type="ARBA" id="ARBA00008467"/>
    </source>
</evidence>
<evidence type="ECO:0000256" key="11">
    <source>
        <dbReference type="ARBA" id="ARBA00072686"/>
    </source>
</evidence>
<dbReference type="PANTHER" id="PTHR11712">
    <property type="entry name" value="POLYKETIDE SYNTHASE-RELATED"/>
    <property type="match status" value="1"/>
</dbReference>
<dbReference type="AlphaFoldDB" id="A0A9C7Q1V9"/>
<reference evidence="14" key="2">
    <citation type="submission" date="2022-01" db="EMBL/GenBank/DDBJ databases">
        <authorList>
            <person name="Hirooka S."/>
            <person name="Miyagishima S.Y."/>
        </authorList>
    </citation>
    <scope>NUCLEOTIDE SEQUENCE</scope>
    <source>
        <strain evidence="14">NBRC 102759</strain>
    </source>
</reference>
<proteinExistence type="inferred from homology"/>
<evidence type="ECO:0000259" key="13">
    <source>
        <dbReference type="PROSITE" id="PS52004"/>
    </source>
</evidence>
<reference evidence="14" key="1">
    <citation type="journal article" date="2022" name="Proc. Natl. Acad. Sci. U.S.A.">
        <title>Life cycle and functional genomics of the unicellular red alga Galdieria for elucidating algal and plant evolution and industrial use.</title>
        <authorList>
            <person name="Hirooka S."/>
            <person name="Itabashi T."/>
            <person name="Ichinose T.M."/>
            <person name="Onuma R."/>
            <person name="Fujiwara T."/>
            <person name="Yamashita S."/>
            <person name="Jong L.W."/>
            <person name="Tomita R."/>
            <person name="Iwane A.H."/>
            <person name="Miyagishima S.Y."/>
        </authorList>
    </citation>
    <scope>NUCLEOTIDE SEQUENCE</scope>
    <source>
        <strain evidence="14">NBRC 102759</strain>
    </source>
</reference>
<keyword evidence="9" id="KW-0012">Acyltransferase</keyword>
<comment type="caution">
    <text evidence="14">The sequence shown here is derived from an EMBL/GenBank/DDBJ whole genome shotgun (WGS) entry which is preliminary data.</text>
</comment>
<evidence type="ECO:0000313" key="14">
    <source>
        <dbReference type="EMBL" id="GJQ13647.1"/>
    </source>
</evidence>
<dbReference type="NCBIfam" id="NF005589">
    <property type="entry name" value="PRK07314.1"/>
    <property type="match status" value="1"/>
</dbReference>
<dbReference type="GO" id="GO:0005739">
    <property type="term" value="C:mitochondrion"/>
    <property type="evidence" value="ECO:0007669"/>
    <property type="project" value="TreeGrafter"/>
</dbReference>
<dbReference type="PANTHER" id="PTHR11712:SF336">
    <property type="entry name" value="3-OXOACYL-[ACYL-CARRIER-PROTEIN] SYNTHASE, MITOCHONDRIAL"/>
    <property type="match status" value="1"/>
</dbReference>
<evidence type="ECO:0000256" key="6">
    <source>
        <dbReference type="ARBA" id="ARBA00022832"/>
    </source>
</evidence>
<dbReference type="OrthoDB" id="5334845at2759"/>
<dbReference type="GO" id="GO:0006633">
    <property type="term" value="P:fatty acid biosynthetic process"/>
    <property type="evidence" value="ECO:0007669"/>
    <property type="project" value="UniProtKB-KW"/>
</dbReference>
<dbReference type="NCBIfam" id="TIGR03150">
    <property type="entry name" value="fabF"/>
    <property type="match status" value="1"/>
</dbReference>
<keyword evidence="15" id="KW-1185">Reference proteome</keyword>
<dbReference type="InterPro" id="IPR018201">
    <property type="entry name" value="Ketoacyl_synth_AS"/>
</dbReference>
<keyword evidence="4" id="KW-0444">Lipid biosynthesis</keyword>
<keyword evidence="6" id="KW-0276">Fatty acid metabolism</keyword>
<dbReference type="CDD" id="cd00834">
    <property type="entry name" value="KAS_I_II"/>
    <property type="match status" value="1"/>
</dbReference>
<evidence type="ECO:0000313" key="15">
    <source>
        <dbReference type="Proteomes" id="UP001061958"/>
    </source>
</evidence>
<dbReference type="Gene3D" id="3.40.47.10">
    <property type="match status" value="1"/>
</dbReference>
<keyword evidence="8" id="KW-0275">Fatty acid biosynthesis</keyword>
<dbReference type="FunFam" id="3.40.47.10:FF:000015">
    <property type="entry name" value="3-oxoacyl-[acyl-carrier-protein] synthase, mitochondrial"/>
    <property type="match status" value="1"/>
</dbReference>
<keyword evidence="5 12" id="KW-0808">Transferase</keyword>
<dbReference type="SMART" id="SM00825">
    <property type="entry name" value="PKS_KS"/>
    <property type="match status" value="1"/>
</dbReference>
<name>A0A9C7Q1V9_9RHOD</name>
<gene>
    <name evidence="14" type="ORF">GpartN1_g5438.t1</name>
</gene>
<comment type="similarity">
    <text evidence="2 12">Belongs to the thiolase-like superfamily. Beta-ketoacyl-ACP synthases family.</text>
</comment>
<dbReference type="PROSITE" id="PS52004">
    <property type="entry name" value="KS3_2"/>
    <property type="match status" value="1"/>
</dbReference>
<organism evidence="14 15">
    <name type="scientific">Galdieria partita</name>
    <dbReference type="NCBI Taxonomy" id="83374"/>
    <lineage>
        <taxon>Eukaryota</taxon>
        <taxon>Rhodophyta</taxon>
        <taxon>Bangiophyceae</taxon>
        <taxon>Galdieriales</taxon>
        <taxon>Galdieriaceae</taxon>
        <taxon>Galdieria</taxon>
    </lineage>
</organism>
<protein>
    <recommendedName>
        <fullName evidence="11">3-oxoacyl-[acyl-carrier-protein] synthase, mitochondrial</fullName>
        <ecNumber evidence="3">2.3.1.41</ecNumber>
    </recommendedName>
    <alternativeName>
        <fullName evidence="10">Beta-ketoacyl-ACP synthase</fullName>
    </alternativeName>
</protein>
<keyword evidence="7" id="KW-0443">Lipid metabolism</keyword>
<evidence type="ECO:0000256" key="9">
    <source>
        <dbReference type="ARBA" id="ARBA00023315"/>
    </source>
</evidence>
<dbReference type="InterPro" id="IPR020841">
    <property type="entry name" value="PKS_Beta-ketoAc_synthase_dom"/>
</dbReference>